<dbReference type="GO" id="GO:0016616">
    <property type="term" value="F:oxidoreductase activity, acting on the CH-OH group of donors, NAD or NADP as acceptor"/>
    <property type="evidence" value="ECO:0007669"/>
    <property type="project" value="InterPro"/>
</dbReference>
<dbReference type="PANTHER" id="PTHR43761">
    <property type="entry name" value="D-ISOMER SPECIFIC 2-HYDROXYACID DEHYDROGENASE FAMILY PROTEIN (AFU_ORTHOLOGUE AFUA_1G13630)"/>
    <property type="match status" value="1"/>
</dbReference>
<dbReference type="EMBL" id="DF933819">
    <property type="protein sequence ID" value="GAM37362.1"/>
    <property type="molecule type" value="Genomic_DNA"/>
</dbReference>
<dbReference type="SUPFAM" id="SSF51735">
    <property type="entry name" value="NAD(P)-binding Rossmann-fold domains"/>
    <property type="match status" value="1"/>
</dbReference>
<dbReference type="Proteomes" id="UP000053095">
    <property type="component" value="Unassembled WGS sequence"/>
</dbReference>
<dbReference type="AlphaFoldDB" id="A0A0B8N0Y0"/>
<sequence>MASHQTIVALETFFCPIPPLDSLPCPYTLHTYERTPISEIHERIAPATILLVTTIPIRADVLDVTVSPHLRAIVVMASGTNNIDLQACAQRGIVVMNSPGANTDSVAQHALTLLLAARRQVVPTHVVTMGLDQKDDEQSQWEKKGTLMTMLRNTKNDQFPIALKDEIVGIIGYGTVGKICSSIFIYFSSLSNGPTGKLVATMCRALGMTVIIADRKTSLASTTPSGDRVPFQEVLQKSTAVVLCVPLTTSTTNLISVAELQLMDEQSLLINVSRGGVVDEAALAEALKSGSIGGAAIDVFAKEPASSATNPLLRADVRDTNLTVTPHLAWLAQSTIENYQQVLIENLCAFFDNKPINVVAAAA</sequence>
<dbReference type="PANTHER" id="PTHR43761:SF1">
    <property type="entry name" value="D-ISOMER SPECIFIC 2-HYDROXYACID DEHYDROGENASE CATALYTIC DOMAIN-CONTAINING PROTEIN-RELATED"/>
    <property type="match status" value="1"/>
</dbReference>
<name>A0A0B8N0Y0_TALPI</name>
<dbReference type="InterPro" id="IPR006140">
    <property type="entry name" value="D-isomer_DH_NAD-bd"/>
</dbReference>
<evidence type="ECO:0000256" key="2">
    <source>
        <dbReference type="ARBA" id="ARBA00023002"/>
    </source>
</evidence>
<accession>A0A0B8N0Y0</accession>
<reference evidence="8" key="1">
    <citation type="journal article" date="2015" name="Genome Announc.">
        <title>Draft genome sequence of Talaromyces cellulolyticus strain Y-94, a source of lignocellulosic biomass-degrading enzymes.</title>
        <authorList>
            <person name="Fujii T."/>
            <person name="Koike H."/>
            <person name="Sawayama S."/>
            <person name="Yano S."/>
            <person name="Inoue H."/>
        </authorList>
    </citation>
    <scope>NUCLEOTIDE SEQUENCE [LARGE SCALE GENOMIC DNA]</scope>
    <source>
        <strain evidence="8">Y-94</strain>
    </source>
</reference>
<feature type="domain" description="D-isomer specific 2-hydroxyacid dehydrogenase catalytic" evidence="5">
    <location>
        <begin position="29"/>
        <end position="359"/>
    </location>
</feature>
<gene>
    <name evidence="7" type="ORF">TCE0_023f07223</name>
</gene>
<dbReference type="InterPro" id="IPR006139">
    <property type="entry name" value="D-isomer_2_OHA_DH_cat_dom"/>
</dbReference>
<proteinExistence type="inferred from homology"/>
<evidence type="ECO:0000256" key="4">
    <source>
        <dbReference type="RuleBase" id="RU003719"/>
    </source>
</evidence>
<dbReference type="InterPro" id="IPR036291">
    <property type="entry name" value="NAD(P)-bd_dom_sf"/>
</dbReference>
<keyword evidence="2 4" id="KW-0560">Oxidoreductase</keyword>
<evidence type="ECO:0000256" key="3">
    <source>
        <dbReference type="ARBA" id="ARBA00023027"/>
    </source>
</evidence>
<evidence type="ECO:0000259" key="6">
    <source>
        <dbReference type="Pfam" id="PF02826"/>
    </source>
</evidence>
<dbReference type="SUPFAM" id="SSF52283">
    <property type="entry name" value="Formate/glycerate dehydrogenase catalytic domain-like"/>
    <property type="match status" value="1"/>
</dbReference>
<dbReference type="Gene3D" id="3.40.50.720">
    <property type="entry name" value="NAD(P)-binding Rossmann-like Domain"/>
    <property type="match status" value="4"/>
</dbReference>
<evidence type="ECO:0000313" key="8">
    <source>
        <dbReference type="Proteomes" id="UP000053095"/>
    </source>
</evidence>
<keyword evidence="8" id="KW-1185">Reference proteome</keyword>
<evidence type="ECO:0000259" key="5">
    <source>
        <dbReference type="Pfam" id="PF00389"/>
    </source>
</evidence>
<dbReference type="Pfam" id="PF00389">
    <property type="entry name" value="2-Hacid_dh"/>
    <property type="match status" value="1"/>
</dbReference>
<evidence type="ECO:0000313" key="7">
    <source>
        <dbReference type="EMBL" id="GAM37362.1"/>
    </source>
</evidence>
<keyword evidence="3" id="KW-0520">NAD</keyword>
<organism evidence="7 8">
    <name type="scientific">Talaromyces pinophilus</name>
    <name type="common">Penicillium pinophilum</name>
    <dbReference type="NCBI Taxonomy" id="128442"/>
    <lineage>
        <taxon>Eukaryota</taxon>
        <taxon>Fungi</taxon>
        <taxon>Dikarya</taxon>
        <taxon>Ascomycota</taxon>
        <taxon>Pezizomycotina</taxon>
        <taxon>Eurotiomycetes</taxon>
        <taxon>Eurotiomycetidae</taxon>
        <taxon>Eurotiales</taxon>
        <taxon>Trichocomaceae</taxon>
        <taxon>Talaromyces</taxon>
        <taxon>Talaromyces sect. Talaromyces</taxon>
    </lineage>
</organism>
<dbReference type="Pfam" id="PF02826">
    <property type="entry name" value="2-Hacid_dh_C"/>
    <property type="match status" value="1"/>
</dbReference>
<dbReference type="GO" id="GO:0051287">
    <property type="term" value="F:NAD binding"/>
    <property type="evidence" value="ECO:0007669"/>
    <property type="project" value="InterPro"/>
</dbReference>
<feature type="domain" description="D-isomer specific 2-hydroxyacid dehydrogenase NAD-binding" evidence="6">
    <location>
        <begin position="193"/>
        <end position="329"/>
    </location>
</feature>
<evidence type="ECO:0000256" key="1">
    <source>
        <dbReference type="ARBA" id="ARBA00005854"/>
    </source>
</evidence>
<dbReference type="CDD" id="cd05198">
    <property type="entry name" value="formate_dh_like"/>
    <property type="match status" value="1"/>
</dbReference>
<comment type="similarity">
    <text evidence="1 4">Belongs to the D-isomer specific 2-hydroxyacid dehydrogenase family.</text>
</comment>
<dbReference type="InterPro" id="IPR050418">
    <property type="entry name" value="D-iso_2-hydroxyacid_DH_PdxB"/>
</dbReference>
<protein>
    <submittedName>
        <fullName evidence="7">2-hydroxyacid dehydrogenase</fullName>
    </submittedName>
</protein>